<comment type="caution">
    <text evidence="1">The sequence shown here is derived from an EMBL/GenBank/DDBJ whole genome shotgun (WGS) entry which is preliminary data.</text>
</comment>
<name>A0AAV4N9W4_9ARAC</name>
<accession>A0AAV4N9W4</accession>
<reference evidence="1 2" key="1">
    <citation type="submission" date="2021-06" db="EMBL/GenBank/DDBJ databases">
        <title>Caerostris darwini draft genome.</title>
        <authorList>
            <person name="Kono N."/>
            <person name="Arakawa K."/>
        </authorList>
    </citation>
    <scope>NUCLEOTIDE SEQUENCE [LARGE SCALE GENOMIC DNA]</scope>
</reference>
<evidence type="ECO:0000313" key="1">
    <source>
        <dbReference type="EMBL" id="GIX80486.1"/>
    </source>
</evidence>
<organism evidence="1 2">
    <name type="scientific">Caerostris darwini</name>
    <dbReference type="NCBI Taxonomy" id="1538125"/>
    <lineage>
        <taxon>Eukaryota</taxon>
        <taxon>Metazoa</taxon>
        <taxon>Ecdysozoa</taxon>
        <taxon>Arthropoda</taxon>
        <taxon>Chelicerata</taxon>
        <taxon>Arachnida</taxon>
        <taxon>Araneae</taxon>
        <taxon>Araneomorphae</taxon>
        <taxon>Entelegynae</taxon>
        <taxon>Araneoidea</taxon>
        <taxon>Araneidae</taxon>
        <taxon>Caerostris</taxon>
    </lineage>
</organism>
<proteinExistence type="predicted"/>
<dbReference type="Proteomes" id="UP001054837">
    <property type="component" value="Unassembled WGS sequence"/>
</dbReference>
<protein>
    <submittedName>
        <fullName evidence="1">Uncharacterized protein</fullName>
    </submittedName>
</protein>
<sequence length="203" mass="23124">MSSSGLVSGERKFSIERENGVFYPLGKGRKLRIFLGACQYLQRCMRQAPPRFPLTPIRRGSAKNIVCSFPSLFICPVEYSSEKLHSERLLSPSGPVSGERKFSIEREKGVFYPFGSKGENQDTLRKKITYGISGCGKRETFIFLFSNHVADGAEEGCCDRNSKQPLFYPLERKQIKYFPFSEENLPLVKRGSRQLPFRTKLFG</sequence>
<dbReference type="EMBL" id="BPLQ01001297">
    <property type="protein sequence ID" value="GIX80486.1"/>
    <property type="molecule type" value="Genomic_DNA"/>
</dbReference>
<keyword evidence="2" id="KW-1185">Reference proteome</keyword>
<evidence type="ECO:0000313" key="2">
    <source>
        <dbReference type="Proteomes" id="UP001054837"/>
    </source>
</evidence>
<gene>
    <name evidence="1" type="ORF">CDAR_366901</name>
</gene>
<dbReference type="AlphaFoldDB" id="A0AAV4N9W4"/>